<dbReference type="NCBIfam" id="TIGR00595">
    <property type="entry name" value="priA"/>
    <property type="match status" value="1"/>
</dbReference>
<dbReference type="PANTHER" id="PTHR30580:SF0">
    <property type="entry name" value="PRIMOSOMAL PROTEIN N"/>
    <property type="match status" value="1"/>
</dbReference>
<dbReference type="Pfam" id="PF18319">
    <property type="entry name" value="Zn_ribbon_PriA"/>
    <property type="match status" value="2"/>
</dbReference>
<keyword evidence="9" id="KW-0238">DNA-binding</keyword>
<dbReference type="InterPro" id="IPR005259">
    <property type="entry name" value="PriA"/>
</dbReference>
<dbReference type="FunFam" id="3.40.50.300:FF:000489">
    <property type="entry name" value="Primosome assembly protein PriA"/>
    <property type="match status" value="1"/>
</dbReference>
<dbReference type="RefSeq" id="WP_163297927.1">
    <property type="nucleotide sequence ID" value="NZ_JAAGRR010000016.1"/>
</dbReference>
<evidence type="ECO:0000256" key="1">
    <source>
        <dbReference type="ARBA" id="ARBA00022515"/>
    </source>
</evidence>
<dbReference type="Pfam" id="PF17764">
    <property type="entry name" value="PriA_3primeBD"/>
    <property type="match status" value="1"/>
</dbReference>
<dbReference type="EMBL" id="JAAGRR010000016">
    <property type="protein sequence ID" value="NDY41772.1"/>
    <property type="molecule type" value="Genomic_DNA"/>
</dbReference>
<dbReference type="Gene3D" id="3.40.50.300">
    <property type="entry name" value="P-loop containing nucleotide triphosphate hydrolases"/>
    <property type="match status" value="1"/>
</dbReference>
<keyword evidence="2" id="KW-0235">DNA replication</keyword>
<evidence type="ECO:0000256" key="12">
    <source>
        <dbReference type="ARBA" id="ARBA00048988"/>
    </source>
</evidence>
<dbReference type="PANTHER" id="PTHR30580">
    <property type="entry name" value="PRIMOSOMAL PROTEIN N"/>
    <property type="match status" value="1"/>
</dbReference>
<keyword evidence="4" id="KW-0547">Nucleotide-binding</keyword>
<dbReference type="InterPro" id="IPR041222">
    <property type="entry name" value="PriA_3primeBD"/>
</dbReference>
<keyword evidence="8" id="KW-0067">ATP-binding</keyword>
<evidence type="ECO:0000256" key="2">
    <source>
        <dbReference type="ARBA" id="ARBA00022705"/>
    </source>
</evidence>
<comment type="catalytic activity">
    <reaction evidence="12">
        <text>ATP + H2O = ADP + phosphate + H(+)</text>
        <dbReference type="Rhea" id="RHEA:13065"/>
        <dbReference type="ChEBI" id="CHEBI:15377"/>
        <dbReference type="ChEBI" id="CHEBI:15378"/>
        <dbReference type="ChEBI" id="CHEBI:30616"/>
        <dbReference type="ChEBI" id="CHEBI:43474"/>
        <dbReference type="ChEBI" id="CHEBI:456216"/>
        <dbReference type="EC" id="5.6.2.4"/>
    </reaction>
</comment>
<evidence type="ECO:0000256" key="5">
    <source>
        <dbReference type="ARBA" id="ARBA00022801"/>
    </source>
</evidence>
<dbReference type="GO" id="GO:0006270">
    <property type="term" value="P:DNA replication initiation"/>
    <property type="evidence" value="ECO:0007669"/>
    <property type="project" value="TreeGrafter"/>
</dbReference>
<feature type="non-terminal residue" evidence="14">
    <location>
        <position position="437"/>
    </location>
</feature>
<evidence type="ECO:0000313" key="15">
    <source>
        <dbReference type="Proteomes" id="UP000469346"/>
    </source>
</evidence>
<name>A0A6N9TKI0_DISTH</name>
<dbReference type="InterPro" id="IPR040498">
    <property type="entry name" value="PriA_CRR"/>
</dbReference>
<dbReference type="GO" id="GO:1990077">
    <property type="term" value="C:primosome complex"/>
    <property type="evidence" value="ECO:0007669"/>
    <property type="project" value="UniProtKB-KW"/>
</dbReference>
<protein>
    <recommendedName>
        <fullName evidence="11">DNA 3'-5' helicase</fullName>
        <ecNumber evidence="11">5.6.2.4</ecNumber>
    </recommendedName>
</protein>
<keyword evidence="6" id="KW-0347">Helicase</keyword>
<dbReference type="InterPro" id="IPR027417">
    <property type="entry name" value="P-loop_NTPase"/>
</dbReference>
<dbReference type="GO" id="GO:0006302">
    <property type="term" value="P:double-strand break repair"/>
    <property type="evidence" value="ECO:0007669"/>
    <property type="project" value="InterPro"/>
</dbReference>
<dbReference type="GO" id="GO:0046872">
    <property type="term" value="F:metal ion binding"/>
    <property type="evidence" value="ECO:0007669"/>
    <property type="project" value="UniProtKB-KW"/>
</dbReference>
<evidence type="ECO:0000256" key="10">
    <source>
        <dbReference type="ARBA" id="ARBA00023235"/>
    </source>
</evidence>
<dbReference type="SMART" id="SM00487">
    <property type="entry name" value="DEXDc"/>
    <property type="match status" value="1"/>
</dbReference>
<reference evidence="14 15" key="1">
    <citation type="submission" date="2020-02" db="EMBL/GenBank/DDBJ databases">
        <title>Comparative genomics of sulfur disproportionating microorganisms.</title>
        <authorList>
            <person name="Ward L.M."/>
            <person name="Bertran E."/>
            <person name="Johnston D.T."/>
        </authorList>
    </citation>
    <scope>NUCLEOTIDE SEQUENCE [LARGE SCALE GENOMIC DNA]</scope>
    <source>
        <strain evidence="14 15">DSM 100025</strain>
    </source>
</reference>
<dbReference type="GO" id="GO:0043138">
    <property type="term" value="F:3'-5' DNA helicase activity"/>
    <property type="evidence" value="ECO:0007669"/>
    <property type="project" value="UniProtKB-EC"/>
</dbReference>
<evidence type="ECO:0000313" key="14">
    <source>
        <dbReference type="EMBL" id="NDY41772.1"/>
    </source>
</evidence>
<dbReference type="AlphaFoldDB" id="A0A6N9TKI0"/>
<dbReference type="CDD" id="cd17929">
    <property type="entry name" value="DEXHc_priA"/>
    <property type="match status" value="1"/>
</dbReference>
<proteinExistence type="predicted"/>
<evidence type="ECO:0000256" key="6">
    <source>
        <dbReference type="ARBA" id="ARBA00022806"/>
    </source>
</evidence>
<gene>
    <name evidence="14" type="primary">priA</name>
    <name evidence="14" type="ORF">G3N55_02750</name>
</gene>
<evidence type="ECO:0000256" key="3">
    <source>
        <dbReference type="ARBA" id="ARBA00022723"/>
    </source>
</evidence>
<dbReference type="EC" id="5.6.2.4" evidence="11"/>
<dbReference type="GO" id="GO:0006269">
    <property type="term" value="P:DNA replication, synthesis of primer"/>
    <property type="evidence" value="ECO:0007669"/>
    <property type="project" value="UniProtKB-KW"/>
</dbReference>
<dbReference type="InterPro" id="IPR042115">
    <property type="entry name" value="PriA_3primeBD_sf"/>
</dbReference>
<dbReference type="SUPFAM" id="SSF52540">
    <property type="entry name" value="P-loop containing nucleoside triphosphate hydrolases"/>
    <property type="match status" value="1"/>
</dbReference>
<keyword evidence="5" id="KW-0378">Hydrolase</keyword>
<keyword evidence="1" id="KW-0639">Primosome</keyword>
<keyword evidence="3" id="KW-0479">Metal-binding</keyword>
<dbReference type="GO" id="GO:0005524">
    <property type="term" value="F:ATP binding"/>
    <property type="evidence" value="ECO:0007669"/>
    <property type="project" value="UniProtKB-KW"/>
</dbReference>
<evidence type="ECO:0000256" key="9">
    <source>
        <dbReference type="ARBA" id="ARBA00023125"/>
    </source>
</evidence>
<dbReference type="InterPro" id="IPR011545">
    <property type="entry name" value="DEAD/DEAH_box_helicase_dom"/>
</dbReference>
<comment type="caution">
    <text evidence="14">The sequence shown here is derived from an EMBL/GenBank/DDBJ whole genome shotgun (WGS) entry which is preliminary data.</text>
</comment>
<evidence type="ECO:0000256" key="4">
    <source>
        <dbReference type="ARBA" id="ARBA00022741"/>
    </source>
</evidence>
<dbReference type="Pfam" id="PF00270">
    <property type="entry name" value="DEAD"/>
    <property type="match status" value="1"/>
</dbReference>
<organism evidence="14 15">
    <name type="scientific">Dissulfurirhabdus thermomarina</name>
    <dbReference type="NCBI Taxonomy" id="1765737"/>
    <lineage>
        <taxon>Bacteria</taxon>
        <taxon>Deltaproteobacteria</taxon>
        <taxon>Dissulfurirhabdaceae</taxon>
        <taxon>Dissulfurirhabdus</taxon>
    </lineage>
</organism>
<evidence type="ECO:0000256" key="7">
    <source>
        <dbReference type="ARBA" id="ARBA00022833"/>
    </source>
</evidence>
<accession>A0A6N9TKI0</accession>
<dbReference type="Gene3D" id="3.40.1440.60">
    <property type="entry name" value="PriA, 3(prime) DNA-binding domain"/>
    <property type="match status" value="1"/>
</dbReference>
<dbReference type="GO" id="GO:0016787">
    <property type="term" value="F:hydrolase activity"/>
    <property type="evidence" value="ECO:0007669"/>
    <property type="project" value="UniProtKB-KW"/>
</dbReference>
<evidence type="ECO:0000256" key="11">
    <source>
        <dbReference type="ARBA" id="ARBA00034808"/>
    </source>
</evidence>
<keyword evidence="7" id="KW-0862">Zinc</keyword>
<dbReference type="GO" id="GO:0006310">
    <property type="term" value="P:DNA recombination"/>
    <property type="evidence" value="ECO:0007669"/>
    <property type="project" value="InterPro"/>
</dbReference>
<dbReference type="PROSITE" id="PS51192">
    <property type="entry name" value="HELICASE_ATP_BIND_1"/>
    <property type="match status" value="1"/>
</dbReference>
<keyword evidence="15" id="KW-1185">Reference proteome</keyword>
<dbReference type="GO" id="GO:0003677">
    <property type="term" value="F:DNA binding"/>
    <property type="evidence" value="ECO:0007669"/>
    <property type="project" value="UniProtKB-KW"/>
</dbReference>
<evidence type="ECO:0000256" key="8">
    <source>
        <dbReference type="ARBA" id="ARBA00022840"/>
    </source>
</evidence>
<dbReference type="Proteomes" id="UP000469346">
    <property type="component" value="Unassembled WGS sequence"/>
</dbReference>
<dbReference type="InterPro" id="IPR014001">
    <property type="entry name" value="Helicase_ATP-bd"/>
</dbReference>
<feature type="domain" description="Helicase ATP-binding" evidence="13">
    <location>
        <begin position="153"/>
        <end position="319"/>
    </location>
</feature>
<keyword evidence="10" id="KW-0413">Isomerase</keyword>
<evidence type="ECO:0000259" key="13">
    <source>
        <dbReference type="PROSITE" id="PS51192"/>
    </source>
</evidence>
<sequence>MIDVLVPLPLPGPLTYALAGGMRKAPPPKGARVVVPVGRRTLVGLAWGRPARPPAGARLKAVRDCLDPEAVLPAPLDGLVEWAAGYYLYPPGLAAAEALPPGLLSARARRLDRILGRRAPLRERDPGLAAWPGGPPPEPTPAQAAVLGELDAALSRGGFAPFLLHGVTGSGKTEVYLRAAAACLARGRGVLVLVPEIAMTAQTVGRFIDRFGEAVAVLHSGLTEAERLGQWLLLRQGKRRLAVGTRSAVFAPVADLGLVVVDEEHDPSYKQDDKFRYHARDVAVMRAKLQGAAVVLGSATPSLASFRNALDERYRLLSLDHRVERRPLPEVVLVDRKAHRPPRRRPRRREAGAPPWLSPELHRALGETLERGEQALLFVNRRGFATFLFCQDCGHVFRCPRCEISLTWHKADAGPGAAKGDGRLACHYCGLTAPALP</sequence>